<protein>
    <submittedName>
        <fullName evidence="17">Myosin-17-like</fullName>
    </submittedName>
</protein>
<dbReference type="SMART" id="SM00242">
    <property type="entry name" value="MYSc"/>
    <property type="match status" value="1"/>
</dbReference>
<evidence type="ECO:0000256" key="9">
    <source>
        <dbReference type="ARBA" id="ARBA00023203"/>
    </source>
</evidence>
<accession>A0A8B7BG76</accession>
<keyword evidence="5" id="KW-0112">Calmodulin-binding</keyword>
<evidence type="ECO:0000259" key="13">
    <source>
        <dbReference type="PROSITE" id="PS51126"/>
    </source>
</evidence>
<dbReference type="Pfam" id="PF00063">
    <property type="entry name" value="Myosin_head"/>
    <property type="match status" value="1"/>
</dbReference>
<dbReference type="PROSITE" id="PS51456">
    <property type="entry name" value="MYOSIN_MOTOR"/>
    <property type="match status" value="1"/>
</dbReference>
<keyword evidence="6 11" id="KW-0175">Coiled coil</keyword>
<feature type="domain" description="Myosin N-terminal SH3-like" evidence="15">
    <location>
        <begin position="8"/>
        <end position="57"/>
    </location>
</feature>
<comment type="similarity">
    <text evidence="1">Belongs to the TRAFAC class myosin-kinesin ATPase superfamily. Myosin family. Plant myosin class XI subfamily.</text>
</comment>
<sequence>MAASVNIIVGSHVWIEDPILAWIDGEVFQINGSEVHVRTSNGKTVVANLSKVFPRDTEAPPGGVDDMTKLSYLHEPGVLQNLAARYELNEIYTYTGNILIAINPFQRLPHLYDTHMMEQYKGAAFGELSPHVFAVADVAYRAMINEGKSNSILVSGESGAGKTETTKMLMRYLAYLGGRSGVEGRTVEQQVLESNPVLEAFGNAKTIRNNNSSRFGKFVEIQFDKSGRISGAAIRTYLLERSRVCQINDPERNYHCFYLLCAAPPEDIAKYKLGNPRSFHYLNQSNCFELDGVNDSHEYLATRRAMDIVGISEQEQEAIFRVVAAILHLGNIEFAKGPEIDSSVIKDEKSRFHLNMTAELLVCDAKGLEDALIKRVMVTPEEVITRSLDPASAIVSRDGLAKTLYSRLFDWLVDKINVSIGQDPNSKSLIGVLDIYGFESFKCNSFEQFCINFTNEKLQQHFNQHVFKMEQEEYTKEEINWSYIEFVDNQDVLDLIEKKPGGIIALLDEACMFPKSTHETFAQKLYQMFKNNKRFSKPKLSRTDFTISHYAGEVSYQANQFLDKNKDYVVAEHQDLLNASNCPFVAGLFPPLPEETSKSSKFSSIGSRFKLQLQSLMETLSSTEPHYIRCVKPNNLLKPAIFENFNIIHQLRCGGVLEAIRISCAGYPTRRTFYEFLHRFGVLAPEVLEGNCDDKVACLKILDKMGLKGYQIGKAKVFLRAGQMAELDARRAEVLGRAARTIQRQIRTHIARKEFLMLRKAAIHLQARWRGKLACKLYEHMRREAAALKIQKNLRRYFARKSYTTLRSSAITLQTGSRAMAARKEFRFKKQTKAAILIQAQWRCHRDYSYYKNLWTATLTYQCAWRQRLARRELRKLRMAARETGALKEAKDKLEKRVEELTWRLQLEKRLRTDLEETKAQEIAKLQDMLHEMQLQLEEASSTLTREREAARKAIEEAPPVIKETPVLVQDTEKIDSLTAEVEHLKALLLTESQATDASKKAHFEAQERNNELAKKVEDADTKTDQLQETVQRLEEKVSNLESENQVLRQQALSISPTGRALAARPKTTILQRTPENGNIPNGETKLALDLSPALPNPKDLESEEKPQKSLNEKQQENQDLLIKCISQDLGFTGGRPIAACLIYKCLLHWRSFEVERTSVFDRIIQTISSAIEAQDNNDILAYWLSNSSTLLLLLQRTLKASGAASLTPQRRRTSASLFGRMSQGIRASPQSAGFPFLNSRLIGGLNDLRQVEAKYPALLFKQQLTAFLEKIYGMIRDNLKKEISPLLGLCIQAPRTSRASLVKGSRSQANAIAQQALIAHWQSIVKSLTNYLKTLRANYVPPFLVRKVFTQTFSFINVQLFNSLLLRRECCSFSNGEYVKAGLAELEHWCYDATEEYAGSAWDELKHIRQAVGFLVIHQKPKKTLKEITNDLCPVLSIQQLYRISTMYWDDKYGTHSVSSDVISSMRVMMTEDSNNAVGSSFLLDDDSSIPFTVDDISKSMTEIDIADVDPPPLIRENSGFAFLQQRKE</sequence>
<evidence type="ECO:0000256" key="12">
    <source>
        <dbReference type="SAM" id="MobiDB-lite"/>
    </source>
</evidence>
<dbReference type="Gene3D" id="1.10.10.820">
    <property type="match status" value="1"/>
</dbReference>
<dbReference type="Pfam" id="PF00612">
    <property type="entry name" value="IQ"/>
    <property type="match status" value="5"/>
</dbReference>
<dbReference type="InterPro" id="IPR027417">
    <property type="entry name" value="P-loop_NTPase"/>
</dbReference>
<name>A0A8B7BG76_PHODC</name>
<feature type="region of interest" description="Actin-binding" evidence="10">
    <location>
        <begin position="613"/>
        <end position="635"/>
    </location>
</feature>
<dbReference type="SMART" id="SM01132">
    <property type="entry name" value="DIL"/>
    <property type="match status" value="1"/>
</dbReference>
<dbReference type="GO" id="GO:0000146">
    <property type="term" value="F:microfilament motor activity"/>
    <property type="evidence" value="ECO:0007669"/>
    <property type="project" value="TreeGrafter"/>
</dbReference>
<dbReference type="RefSeq" id="XP_008776054.2">
    <property type="nucleotide sequence ID" value="XM_008777832.4"/>
</dbReference>
<evidence type="ECO:0000256" key="4">
    <source>
        <dbReference type="ARBA" id="ARBA00022840"/>
    </source>
</evidence>
<keyword evidence="16" id="KW-1185">Reference proteome</keyword>
<dbReference type="SMART" id="SM00015">
    <property type="entry name" value="IQ"/>
    <property type="match status" value="5"/>
</dbReference>
<evidence type="ECO:0000256" key="8">
    <source>
        <dbReference type="ARBA" id="ARBA00023175"/>
    </source>
</evidence>
<evidence type="ECO:0000256" key="2">
    <source>
        <dbReference type="ARBA" id="ARBA00022737"/>
    </source>
</evidence>
<dbReference type="GO" id="GO:0016459">
    <property type="term" value="C:myosin complex"/>
    <property type="evidence" value="ECO:0007669"/>
    <property type="project" value="UniProtKB-KW"/>
</dbReference>
<dbReference type="InterPro" id="IPR001609">
    <property type="entry name" value="Myosin_head_motor_dom-like"/>
</dbReference>
<proteinExistence type="inferred from homology"/>
<dbReference type="InterPro" id="IPR000048">
    <property type="entry name" value="IQ_motif_EF-hand-BS"/>
</dbReference>
<dbReference type="PANTHER" id="PTHR13140:SF772">
    <property type="entry name" value="MYOSIN-17"/>
    <property type="match status" value="1"/>
</dbReference>
<dbReference type="SUPFAM" id="SSF52540">
    <property type="entry name" value="P-loop containing nucleoside triphosphate hydrolases"/>
    <property type="match status" value="2"/>
</dbReference>
<keyword evidence="4 10" id="KW-0067">ATP-binding</keyword>
<dbReference type="GO" id="GO:0005524">
    <property type="term" value="F:ATP binding"/>
    <property type="evidence" value="ECO:0007669"/>
    <property type="project" value="UniProtKB-UniRule"/>
</dbReference>
<dbReference type="FunFam" id="1.10.10.820:FF:000001">
    <property type="entry name" value="Myosin heavy chain"/>
    <property type="match status" value="1"/>
</dbReference>
<feature type="coiled-coil region" evidence="11">
    <location>
        <begin position="877"/>
        <end position="1051"/>
    </location>
</feature>
<organism evidence="16 17">
    <name type="scientific">Phoenix dactylifera</name>
    <name type="common">Date palm</name>
    <dbReference type="NCBI Taxonomy" id="42345"/>
    <lineage>
        <taxon>Eukaryota</taxon>
        <taxon>Viridiplantae</taxon>
        <taxon>Streptophyta</taxon>
        <taxon>Embryophyta</taxon>
        <taxon>Tracheophyta</taxon>
        <taxon>Spermatophyta</taxon>
        <taxon>Magnoliopsida</taxon>
        <taxon>Liliopsida</taxon>
        <taxon>Arecaceae</taxon>
        <taxon>Coryphoideae</taxon>
        <taxon>Phoeniceae</taxon>
        <taxon>Phoenix</taxon>
    </lineage>
</organism>
<evidence type="ECO:0000256" key="5">
    <source>
        <dbReference type="ARBA" id="ARBA00022860"/>
    </source>
</evidence>
<evidence type="ECO:0000256" key="7">
    <source>
        <dbReference type="ARBA" id="ARBA00023123"/>
    </source>
</evidence>
<dbReference type="InterPro" id="IPR036018">
    <property type="entry name" value="MYSc_Myo11"/>
</dbReference>
<dbReference type="InterPro" id="IPR036961">
    <property type="entry name" value="Kinesin_motor_dom_sf"/>
</dbReference>
<feature type="region of interest" description="Disordered" evidence="12">
    <location>
        <begin position="1091"/>
        <end position="1114"/>
    </location>
</feature>
<dbReference type="Gene3D" id="1.20.5.190">
    <property type="match status" value="3"/>
</dbReference>
<dbReference type="Gene3D" id="3.30.70.1590">
    <property type="match status" value="1"/>
</dbReference>
<feature type="compositionally biased region" description="Basic and acidic residues" evidence="12">
    <location>
        <begin position="1099"/>
        <end position="1114"/>
    </location>
</feature>
<reference evidence="16" key="1">
    <citation type="journal article" date="2019" name="Nat. Commun.">
        <title>Genome-wide association mapping of date palm fruit traits.</title>
        <authorList>
            <person name="Hazzouri K.M."/>
            <person name="Gros-Balthazard M."/>
            <person name="Flowers J.M."/>
            <person name="Copetti D."/>
            <person name="Lemansour A."/>
            <person name="Lebrun M."/>
            <person name="Masmoudi K."/>
            <person name="Ferrand S."/>
            <person name="Dhar M.I."/>
            <person name="Fresquez Z.A."/>
            <person name="Rosas U."/>
            <person name="Zhang J."/>
            <person name="Talag J."/>
            <person name="Lee S."/>
            <person name="Kudrna D."/>
            <person name="Powell R.F."/>
            <person name="Leitch I.J."/>
            <person name="Krueger R.R."/>
            <person name="Wing R.A."/>
            <person name="Amiri K.M.A."/>
            <person name="Purugganan M.D."/>
        </authorList>
    </citation>
    <scope>NUCLEOTIDE SEQUENCE [LARGE SCALE GENOMIC DNA]</scope>
    <source>
        <strain evidence="16">cv. Khalas</strain>
    </source>
</reference>
<evidence type="ECO:0000313" key="16">
    <source>
        <dbReference type="Proteomes" id="UP000228380"/>
    </source>
</evidence>
<dbReference type="GO" id="GO:0005516">
    <property type="term" value="F:calmodulin binding"/>
    <property type="evidence" value="ECO:0007669"/>
    <property type="project" value="UniProtKB-KW"/>
</dbReference>
<dbReference type="KEGG" id="pda:103696269"/>
<evidence type="ECO:0000256" key="10">
    <source>
        <dbReference type="PROSITE-ProRule" id="PRU00782"/>
    </source>
</evidence>
<evidence type="ECO:0000256" key="6">
    <source>
        <dbReference type="ARBA" id="ARBA00023054"/>
    </source>
</evidence>
<dbReference type="FunFam" id="1.20.58.530:FF:000002">
    <property type="entry name" value="Class V myosin"/>
    <property type="match status" value="1"/>
</dbReference>
<gene>
    <name evidence="17" type="primary">LOC103696269</name>
</gene>
<dbReference type="InterPro" id="IPR002710">
    <property type="entry name" value="Dilute_dom"/>
</dbReference>
<evidence type="ECO:0000256" key="1">
    <source>
        <dbReference type="ARBA" id="ARBA00008049"/>
    </source>
</evidence>
<dbReference type="GO" id="GO:0016020">
    <property type="term" value="C:membrane"/>
    <property type="evidence" value="ECO:0007669"/>
    <property type="project" value="TreeGrafter"/>
</dbReference>
<dbReference type="GO" id="GO:0005737">
    <property type="term" value="C:cytoplasm"/>
    <property type="evidence" value="ECO:0007669"/>
    <property type="project" value="TreeGrafter"/>
</dbReference>
<dbReference type="InterPro" id="IPR037975">
    <property type="entry name" value="MyosinXI_CBD"/>
</dbReference>
<keyword evidence="7 10" id="KW-0518">Myosin</keyword>
<evidence type="ECO:0000259" key="14">
    <source>
        <dbReference type="PROSITE" id="PS51456"/>
    </source>
</evidence>
<dbReference type="PROSITE" id="PS50096">
    <property type="entry name" value="IQ"/>
    <property type="match status" value="5"/>
</dbReference>
<dbReference type="CDD" id="cd01384">
    <property type="entry name" value="MYSc_Myo11"/>
    <property type="match status" value="1"/>
</dbReference>
<dbReference type="FunFam" id="1.20.120.720:FF:000011">
    <property type="entry name" value="Myosin 2"/>
    <property type="match status" value="1"/>
</dbReference>
<reference evidence="17" key="2">
    <citation type="submission" date="2025-08" db="UniProtKB">
        <authorList>
            <consortium name="RefSeq"/>
        </authorList>
    </citation>
    <scope>IDENTIFICATION</scope>
    <source>
        <tissue evidence="17">Young leaves</tissue>
    </source>
</reference>
<feature type="binding site" evidence="10">
    <location>
        <begin position="156"/>
        <end position="163"/>
    </location>
    <ligand>
        <name>ATP</name>
        <dbReference type="ChEBI" id="CHEBI:30616"/>
    </ligand>
</feature>
<dbReference type="Pfam" id="PF02736">
    <property type="entry name" value="Myosin_N"/>
    <property type="match status" value="1"/>
</dbReference>
<dbReference type="InterPro" id="IPR004009">
    <property type="entry name" value="SH3_Myosin"/>
</dbReference>
<evidence type="ECO:0000313" key="17">
    <source>
        <dbReference type="RefSeq" id="XP_008776054.2"/>
    </source>
</evidence>
<dbReference type="PROSITE" id="PS51126">
    <property type="entry name" value="DILUTE"/>
    <property type="match status" value="1"/>
</dbReference>
<feature type="domain" description="Myosin motor" evidence="14">
    <location>
        <begin position="62"/>
        <end position="732"/>
    </location>
</feature>
<dbReference type="Gene3D" id="1.20.58.530">
    <property type="match status" value="1"/>
</dbReference>
<keyword evidence="8 10" id="KW-0505">Motor protein</keyword>
<keyword evidence="2" id="KW-0677">Repeat</keyword>
<evidence type="ECO:0000259" key="15">
    <source>
        <dbReference type="PROSITE" id="PS51844"/>
    </source>
</evidence>
<dbReference type="FunFam" id="3.30.70.1590:FF:000006">
    <property type="entry name" value="Myosin XI D"/>
    <property type="match status" value="1"/>
</dbReference>
<feature type="domain" description="Dilute" evidence="13">
    <location>
        <begin position="1162"/>
        <end position="1473"/>
    </location>
</feature>
<dbReference type="FunFam" id="1.20.5.190:FF:000001">
    <property type="entry name" value="unconventional myosin-Va"/>
    <property type="match status" value="3"/>
</dbReference>
<dbReference type="Pfam" id="PF01843">
    <property type="entry name" value="DIL"/>
    <property type="match status" value="1"/>
</dbReference>
<keyword evidence="3 10" id="KW-0547">Nucleotide-binding</keyword>
<dbReference type="PANTHER" id="PTHR13140">
    <property type="entry name" value="MYOSIN"/>
    <property type="match status" value="1"/>
</dbReference>
<dbReference type="PRINTS" id="PR00193">
    <property type="entry name" value="MYOSINHEAVY"/>
</dbReference>
<evidence type="ECO:0000256" key="3">
    <source>
        <dbReference type="ARBA" id="ARBA00022741"/>
    </source>
</evidence>
<dbReference type="GO" id="GO:0030048">
    <property type="term" value="P:actin filament-based movement"/>
    <property type="evidence" value="ECO:0007669"/>
    <property type="project" value="UniProtKB-ARBA"/>
</dbReference>
<dbReference type="GO" id="GO:0051015">
    <property type="term" value="F:actin filament binding"/>
    <property type="evidence" value="ECO:0007669"/>
    <property type="project" value="TreeGrafter"/>
</dbReference>
<dbReference type="CDD" id="cd15475">
    <property type="entry name" value="MyosinXI_CBD"/>
    <property type="match status" value="1"/>
</dbReference>
<dbReference type="GeneID" id="103696269"/>
<dbReference type="OrthoDB" id="6108017at2759"/>
<dbReference type="PROSITE" id="PS51844">
    <property type="entry name" value="SH3_LIKE"/>
    <property type="match status" value="1"/>
</dbReference>
<dbReference type="GO" id="GO:0007015">
    <property type="term" value="P:actin filament organization"/>
    <property type="evidence" value="ECO:0007669"/>
    <property type="project" value="InterPro"/>
</dbReference>
<dbReference type="Gene3D" id="1.20.120.720">
    <property type="entry name" value="Myosin VI head, motor domain, U50 subdomain"/>
    <property type="match status" value="1"/>
</dbReference>
<evidence type="ECO:0000256" key="11">
    <source>
        <dbReference type="SAM" id="Coils"/>
    </source>
</evidence>
<dbReference type="Proteomes" id="UP000228380">
    <property type="component" value="Chromosome 4"/>
</dbReference>
<keyword evidence="9 10" id="KW-0009">Actin-binding</keyword>
<dbReference type="Gene3D" id="3.40.850.10">
    <property type="entry name" value="Kinesin motor domain"/>
    <property type="match status" value="1"/>
</dbReference>